<evidence type="ECO:0000313" key="2">
    <source>
        <dbReference type="EMBL" id="KAK8391799.1"/>
    </source>
</evidence>
<feature type="region of interest" description="Disordered" evidence="1">
    <location>
        <begin position="78"/>
        <end position="125"/>
    </location>
</feature>
<reference evidence="2 3" key="1">
    <citation type="submission" date="2023-03" db="EMBL/GenBank/DDBJ databases">
        <title>High-quality genome of Scylla paramamosain provides insights in environmental adaptation.</title>
        <authorList>
            <person name="Zhang L."/>
        </authorList>
    </citation>
    <scope>NUCLEOTIDE SEQUENCE [LARGE SCALE GENOMIC DNA]</scope>
    <source>
        <strain evidence="2">LZ_2023a</strain>
        <tissue evidence="2">Muscle</tissue>
    </source>
</reference>
<evidence type="ECO:0000256" key="1">
    <source>
        <dbReference type="SAM" id="MobiDB-lite"/>
    </source>
</evidence>
<proteinExistence type="predicted"/>
<sequence>MLRAAKRVPAGQSPPCQRGEPSHSSPHLATSLRCDFCCSTPTYLCLMEGELCCLPASSSVLTSGVREAILPYGVKTQGHDRLDLTPANNERDERAREREARREEREREARREEREREARREERER</sequence>
<organism evidence="2 3">
    <name type="scientific">Scylla paramamosain</name>
    <name type="common">Mud crab</name>
    <dbReference type="NCBI Taxonomy" id="85552"/>
    <lineage>
        <taxon>Eukaryota</taxon>
        <taxon>Metazoa</taxon>
        <taxon>Ecdysozoa</taxon>
        <taxon>Arthropoda</taxon>
        <taxon>Crustacea</taxon>
        <taxon>Multicrustacea</taxon>
        <taxon>Malacostraca</taxon>
        <taxon>Eumalacostraca</taxon>
        <taxon>Eucarida</taxon>
        <taxon>Decapoda</taxon>
        <taxon>Pleocyemata</taxon>
        <taxon>Brachyura</taxon>
        <taxon>Eubrachyura</taxon>
        <taxon>Portunoidea</taxon>
        <taxon>Portunidae</taxon>
        <taxon>Portuninae</taxon>
        <taxon>Scylla</taxon>
    </lineage>
</organism>
<dbReference type="Proteomes" id="UP001487740">
    <property type="component" value="Unassembled WGS sequence"/>
</dbReference>
<dbReference type="AlphaFoldDB" id="A0AAW0TVP4"/>
<gene>
    <name evidence="2" type="ORF">O3P69_017439</name>
</gene>
<keyword evidence="3" id="KW-1185">Reference proteome</keyword>
<evidence type="ECO:0000313" key="3">
    <source>
        <dbReference type="Proteomes" id="UP001487740"/>
    </source>
</evidence>
<feature type="region of interest" description="Disordered" evidence="1">
    <location>
        <begin position="1"/>
        <end position="28"/>
    </location>
</feature>
<comment type="caution">
    <text evidence="2">The sequence shown here is derived from an EMBL/GenBank/DDBJ whole genome shotgun (WGS) entry which is preliminary data.</text>
</comment>
<protein>
    <submittedName>
        <fullName evidence="2">Uncharacterized protein</fullName>
    </submittedName>
</protein>
<name>A0AAW0TVP4_SCYPA</name>
<dbReference type="EMBL" id="JARAKH010000023">
    <property type="protein sequence ID" value="KAK8391799.1"/>
    <property type="molecule type" value="Genomic_DNA"/>
</dbReference>
<accession>A0AAW0TVP4</accession>